<dbReference type="AlphaFoldDB" id="A0A0L0BT10"/>
<reference evidence="1 2" key="1">
    <citation type="journal article" date="2015" name="Nat. Commun.">
        <title>Lucilia cuprina genome unlocks parasitic fly biology to underpin future interventions.</title>
        <authorList>
            <person name="Anstead C.A."/>
            <person name="Korhonen P.K."/>
            <person name="Young N.D."/>
            <person name="Hall R.S."/>
            <person name="Jex A.R."/>
            <person name="Murali S.C."/>
            <person name="Hughes D.S."/>
            <person name="Lee S.F."/>
            <person name="Perry T."/>
            <person name="Stroehlein A.J."/>
            <person name="Ansell B.R."/>
            <person name="Breugelmans B."/>
            <person name="Hofmann A."/>
            <person name="Qu J."/>
            <person name="Dugan S."/>
            <person name="Lee S.L."/>
            <person name="Chao H."/>
            <person name="Dinh H."/>
            <person name="Han Y."/>
            <person name="Doddapaneni H.V."/>
            <person name="Worley K.C."/>
            <person name="Muzny D.M."/>
            <person name="Ioannidis P."/>
            <person name="Waterhouse R.M."/>
            <person name="Zdobnov E.M."/>
            <person name="James P.J."/>
            <person name="Bagnall N.H."/>
            <person name="Kotze A.C."/>
            <person name="Gibbs R.A."/>
            <person name="Richards S."/>
            <person name="Batterham P."/>
            <person name="Gasser R.B."/>
        </authorList>
    </citation>
    <scope>NUCLEOTIDE SEQUENCE [LARGE SCALE GENOMIC DNA]</scope>
    <source>
        <strain evidence="1 2">LS</strain>
        <tissue evidence="1">Full body</tissue>
    </source>
</reference>
<evidence type="ECO:0000313" key="2">
    <source>
        <dbReference type="Proteomes" id="UP000037069"/>
    </source>
</evidence>
<evidence type="ECO:0000313" key="1">
    <source>
        <dbReference type="EMBL" id="KNC23123.1"/>
    </source>
</evidence>
<organism evidence="1 2">
    <name type="scientific">Lucilia cuprina</name>
    <name type="common">Green bottle fly</name>
    <name type="synonym">Australian sheep blowfly</name>
    <dbReference type="NCBI Taxonomy" id="7375"/>
    <lineage>
        <taxon>Eukaryota</taxon>
        <taxon>Metazoa</taxon>
        <taxon>Ecdysozoa</taxon>
        <taxon>Arthropoda</taxon>
        <taxon>Hexapoda</taxon>
        <taxon>Insecta</taxon>
        <taxon>Pterygota</taxon>
        <taxon>Neoptera</taxon>
        <taxon>Endopterygota</taxon>
        <taxon>Diptera</taxon>
        <taxon>Brachycera</taxon>
        <taxon>Muscomorpha</taxon>
        <taxon>Oestroidea</taxon>
        <taxon>Calliphoridae</taxon>
        <taxon>Luciliinae</taxon>
        <taxon>Lucilia</taxon>
    </lineage>
</organism>
<sequence>MNTINNRIYNGLILQGIGSSFSEDGHEANLNAKFLLEGFQVFLTEGHSTTGKLVPHINFIECCQHGVNILGFLQTGGNLLTHTVHFDTLFSTSTRARGIDADGIEADGAAGGGGGGRGAAGFGGGGAAAAAGLAAGGGGGAAAAGLAAGGGGGVSALGAAAGAAPASAFSNLNKA</sequence>
<name>A0A0L0BT10_LUCCU</name>
<keyword evidence="2" id="KW-1185">Reference proteome</keyword>
<protein>
    <submittedName>
        <fullName evidence="1">Uncharacterized protein</fullName>
    </submittedName>
</protein>
<comment type="caution">
    <text evidence="1">The sequence shown here is derived from an EMBL/GenBank/DDBJ whole genome shotgun (WGS) entry which is preliminary data.</text>
</comment>
<dbReference type="Proteomes" id="UP000037069">
    <property type="component" value="Unassembled WGS sequence"/>
</dbReference>
<gene>
    <name evidence="1" type="ORF">FF38_09107</name>
</gene>
<proteinExistence type="predicted"/>
<dbReference type="EMBL" id="JRES01001414">
    <property type="protein sequence ID" value="KNC23123.1"/>
    <property type="molecule type" value="Genomic_DNA"/>
</dbReference>
<accession>A0A0L0BT10</accession>